<sequence>MRHVNIQIFINNLVCMHHMRLVKERNSLNILCSSHSQTKDTCIWFSMHACAHLNSECKYQCAFECLPLRQRESENRSFFIFLFVKTEKGYHIVCYSVKSNIN</sequence>
<keyword evidence="1" id="KW-0396">Initiation factor</keyword>
<evidence type="ECO:0000313" key="1">
    <source>
        <dbReference type="EMBL" id="MBX10639.1"/>
    </source>
</evidence>
<reference evidence="1" key="1">
    <citation type="submission" date="2018-02" db="EMBL/GenBank/DDBJ databases">
        <title>Rhizophora mucronata_Transcriptome.</title>
        <authorList>
            <person name="Meera S.P."/>
            <person name="Sreeshan A."/>
            <person name="Augustine A."/>
        </authorList>
    </citation>
    <scope>NUCLEOTIDE SEQUENCE</scope>
    <source>
        <tissue evidence="1">Leaf</tissue>
    </source>
</reference>
<dbReference type="GO" id="GO:0003743">
    <property type="term" value="F:translation initiation factor activity"/>
    <property type="evidence" value="ECO:0007669"/>
    <property type="project" value="UniProtKB-KW"/>
</dbReference>
<accession>A0A2P2KY28</accession>
<dbReference type="EMBL" id="GGEC01030155">
    <property type="protein sequence ID" value="MBX10639.1"/>
    <property type="molecule type" value="Transcribed_RNA"/>
</dbReference>
<proteinExistence type="predicted"/>
<organism evidence="1">
    <name type="scientific">Rhizophora mucronata</name>
    <name type="common">Asiatic mangrove</name>
    <dbReference type="NCBI Taxonomy" id="61149"/>
    <lineage>
        <taxon>Eukaryota</taxon>
        <taxon>Viridiplantae</taxon>
        <taxon>Streptophyta</taxon>
        <taxon>Embryophyta</taxon>
        <taxon>Tracheophyta</taxon>
        <taxon>Spermatophyta</taxon>
        <taxon>Magnoliopsida</taxon>
        <taxon>eudicotyledons</taxon>
        <taxon>Gunneridae</taxon>
        <taxon>Pentapetalae</taxon>
        <taxon>rosids</taxon>
        <taxon>fabids</taxon>
        <taxon>Malpighiales</taxon>
        <taxon>Rhizophoraceae</taxon>
        <taxon>Rhizophora</taxon>
    </lineage>
</organism>
<dbReference type="AlphaFoldDB" id="A0A2P2KY28"/>
<protein>
    <submittedName>
        <fullName evidence="1">Eukaryotic translation initiation factor 3 subunit I</fullName>
    </submittedName>
</protein>
<name>A0A2P2KY28_RHIMU</name>
<keyword evidence="1" id="KW-0648">Protein biosynthesis</keyword>